<gene>
    <name evidence="2" type="ORF">B0J15DRAFT_230500</name>
</gene>
<feature type="chain" id="PRO_5040489448" evidence="1">
    <location>
        <begin position="26"/>
        <end position="121"/>
    </location>
</feature>
<sequence>MTSFPSGSHELLIWKLCTTLEFVLFSPVGTSEPSQNKTSYKLQYSRESNKNKLQLWSVRRSACRPERMVHCDLLAGRYPMEPQPGKWLMGVSRGLEHELGISLKAVHLLHERDASSSPFGN</sequence>
<dbReference type="AlphaFoldDB" id="A0A9P9R6K6"/>
<organism evidence="2 3">
    <name type="scientific">Fusarium solani</name>
    <name type="common">Filamentous fungus</name>
    <dbReference type="NCBI Taxonomy" id="169388"/>
    <lineage>
        <taxon>Eukaryota</taxon>
        <taxon>Fungi</taxon>
        <taxon>Dikarya</taxon>
        <taxon>Ascomycota</taxon>
        <taxon>Pezizomycotina</taxon>
        <taxon>Sordariomycetes</taxon>
        <taxon>Hypocreomycetidae</taxon>
        <taxon>Hypocreales</taxon>
        <taxon>Nectriaceae</taxon>
        <taxon>Fusarium</taxon>
        <taxon>Fusarium solani species complex</taxon>
    </lineage>
</organism>
<evidence type="ECO:0000313" key="3">
    <source>
        <dbReference type="Proteomes" id="UP000736672"/>
    </source>
</evidence>
<keyword evidence="1" id="KW-0732">Signal</keyword>
<name>A0A9P9R6K6_FUSSL</name>
<evidence type="ECO:0000256" key="1">
    <source>
        <dbReference type="SAM" id="SignalP"/>
    </source>
</evidence>
<proteinExistence type="predicted"/>
<feature type="signal peptide" evidence="1">
    <location>
        <begin position="1"/>
        <end position="25"/>
    </location>
</feature>
<protein>
    <submittedName>
        <fullName evidence="2">Uncharacterized protein</fullName>
    </submittedName>
</protein>
<reference evidence="2" key="1">
    <citation type="journal article" date="2021" name="Nat. Commun.">
        <title>Genetic determinants of endophytism in the Arabidopsis root mycobiome.</title>
        <authorList>
            <person name="Mesny F."/>
            <person name="Miyauchi S."/>
            <person name="Thiergart T."/>
            <person name="Pickel B."/>
            <person name="Atanasova L."/>
            <person name="Karlsson M."/>
            <person name="Huettel B."/>
            <person name="Barry K.W."/>
            <person name="Haridas S."/>
            <person name="Chen C."/>
            <person name="Bauer D."/>
            <person name="Andreopoulos W."/>
            <person name="Pangilinan J."/>
            <person name="LaButti K."/>
            <person name="Riley R."/>
            <person name="Lipzen A."/>
            <person name="Clum A."/>
            <person name="Drula E."/>
            <person name="Henrissat B."/>
            <person name="Kohler A."/>
            <person name="Grigoriev I.V."/>
            <person name="Martin F.M."/>
            <person name="Hacquard S."/>
        </authorList>
    </citation>
    <scope>NUCLEOTIDE SEQUENCE</scope>
    <source>
        <strain evidence="2">FSSC 5 MPI-SDFR-AT-0091</strain>
    </source>
</reference>
<keyword evidence="3" id="KW-1185">Reference proteome</keyword>
<dbReference type="Proteomes" id="UP000736672">
    <property type="component" value="Unassembled WGS sequence"/>
</dbReference>
<dbReference type="EMBL" id="JAGTJS010000005">
    <property type="protein sequence ID" value="KAH7268341.1"/>
    <property type="molecule type" value="Genomic_DNA"/>
</dbReference>
<evidence type="ECO:0000313" key="2">
    <source>
        <dbReference type="EMBL" id="KAH7268341.1"/>
    </source>
</evidence>
<comment type="caution">
    <text evidence="2">The sequence shown here is derived from an EMBL/GenBank/DDBJ whole genome shotgun (WGS) entry which is preliminary data.</text>
</comment>
<accession>A0A9P9R6K6</accession>